<dbReference type="SMART" id="SM00448">
    <property type="entry name" value="REC"/>
    <property type="match status" value="1"/>
</dbReference>
<evidence type="ECO:0000313" key="13">
    <source>
        <dbReference type="Proteomes" id="UP001320209"/>
    </source>
</evidence>
<dbReference type="InterPro" id="IPR001789">
    <property type="entry name" value="Sig_transdc_resp-reg_receiver"/>
</dbReference>
<dbReference type="PANTHER" id="PTHR43065">
    <property type="entry name" value="SENSOR HISTIDINE KINASE"/>
    <property type="match status" value="1"/>
</dbReference>
<keyword evidence="8" id="KW-0902">Two-component regulatory system</keyword>
<dbReference type="SUPFAM" id="SSF52172">
    <property type="entry name" value="CheY-like"/>
    <property type="match status" value="1"/>
</dbReference>
<dbReference type="PROSITE" id="PS50110">
    <property type="entry name" value="RESPONSE_REGULATORY"/>
    <property type="match status" value="1"/>
</dbReference>
<dbReference type="PANTHER" id="PTHR43065:SF46">
    <property type="entry name" value="C4-DICARBOXYLATE TRANSPORT SENSOR PROTEIN DCTB"/>
    <property type="match status" value="1"/>
</dbReference>
<feature type="domain" description="Response regulatory" evidence="11">
    <location>
        <begin position="553"/>
        <end position="669"/>
    </location>
</feature>
<dbReference type="InterPro" id="IPR035965">
    <property type="entry name" value="PAS-like_dom_sf"/>
</dbReference>
<dbReference type="GO" id="GO:0016301">
    <property type="term" value="F:kinase activity"/>
    <property type="evidence" value="ECO:0007669"/>
    <property type="project" value="UniProtKB-KW"/>
</dbReference>
<evidence type="ECO:0000259" key="11">
    <source>
        <dbReference type="PROSITE" id="PS50110"/>
    </source>
</evidence>
<dbReference type="Pfam" id="PF00072">
    <property type="entry name" value="Response_reg"/>
    <property type="match status" value="1"/>
</dbReference>
<dbReference type="SUPFAM" id="SSF47384">
    <property type="entry name" value="Homodimeric domain of signal transducing histidine kinase"/>
    <property type="match status" value="1"/>
</dbReference>
<dbReference type="InterPro" id="IPR005467">
    <property type="entry name" value="His_kinase_dom"/>
</dbReference>
<dbReference type="SMART" id="SM00091">
    <property type="entry name" value="PAS"/>
    <property type="match status" value="1"/>
</dbReference>
<dbReference type="Pfam" id="PF02518">
    <property type="entry name" value="HATPase_c"/>
    <property type="match status" value="1"/>
</dbReference>
<dbReference type="SMART" id="SM00387">
    <property type="entry name" value="HATPase_c"/>
    <property type="match status" value="1"/>
</dbReference>
<evidence type="ECO:0000259" key="10">
    <source>
        <dbReference type="PROSITE" id="PS50109"/>
    </source>
</evidence>
<reference evidence="12" key="1">
    <citation type="submission" date="2021-10" db="EMBL/GenBank/DDBJ databases">
        <title>Genome Sequence of The Candidatus Hydrogeosomobacter endosymbioticus, an Intracellular Bacterial Symbiont of the Anaerobic Ciliate GW7.</title>
        <authorList>
            <person name="Shiohama Y."/>
            <person name="Shinzato N."/>
        </authorList>
    </citation>
    <scope>NUCLEOTIDE SEQUENCE [LARGE SCALE GENOMIC DNA]</scope>
    <source>
        <strain evidence="12">200920</strain>
    </source>
</reference>
<dbReference type="Pfam" id="PF00512">
    <property type="entry name" value="HisKA"/>
    <property type="match status" value="1"/>
</dbReference>
<dbReference type="InterPro" id="IPR036097">
    <property type="entry name" value="HisK_dim/P_sf"/>
</dbReference>
<evidence type="ECO:0000256" key="6">
    <source>
        <dbReference type="ARBA" id="ARBA00022777"/>
    </source>
</evidence>
<keyword evidence="4" id="KW-0808">Transferase</keyword>
<comment type="catalytic activity">
    <reaction evidence="1">
        <text>ATP + protein L-histidine = ADP + protein N-phospho-L-histidine.</text>
        <dbReference type="EC" id="2.7.13.3"/>
    </reaction>
</comment>
<proteinExistence type="predicted"/>
<dbReference type="Gene3D" id="3.40.50.2300">
    <property type="match status" value="1"/>
</dbReference>
<name>A0ABN6L411_9PROT</name>
<dbReference type="SUPFAM" id="SSF55874">
    <property type="entry name" value="ATPase domain of HSP90 chaperone/DNA topoisomerase II/histidine kinase"/>
    <property type="match status" value="1"/>
</dbReference>
<dbReference type="InterPro" id="IPR011006">
    <property type="entry name" value="CheY-like_superfamily"/>
</dbReference>
<sequence length="694" mass="76233">MREIADIAKTTDRDFFTSPNDINRVQIIELDYAGTSQKFVVRKISLSKNLVLWQFEENRAQSILSEFASTLLSHPLPVCIASDEGKILFVNSVFTEWLGYSVQYLYGSDFLDLFETPPSSWEDFHTKVFLVKDANGALIPTAISNVISLPSVDIVGLFLAPMEATSRIKSVNDPALLELIPIAAAFLDERGGIKAVNGLLRNKLPFYSGTYTALGQWIAEKDKSALAKSLKTIRKSRSMQDPVSLRLKGRENKTITAFLKYILPNDERSPGQFLAVFDEPAEDRLPAKDTNPQRLQILGQLSGGIVHDFNNLLTGIMGFCDLLLQRHTDGDSSKDIMQIKQSSMRAAKLIQQLLAFSKSTTPVCSPLDIPSCIQDLAPLIRKMIGPKIMFTIQQQHSIRQTYGDRGQLEQVLLNLAINARDAMPNGGSLIFSIKSELISAPIPVAKGSLSAQKYIVVDVIDTGTGIPKEHLSHIFDPFFSTKDPGQGTGLGLANVIQIMESFKGGVNVQTALKSGTTFSLYFPEYADAPTEGSVTYAANTTAAPQKIRSSSAKILLVEDEDAVRLFASRALKEKGYDVVEARDGQHAVSIVKQHPDVSIVVTDVMMPGVDGPSLAEIVRKNNSEIKILFVSGYPEDEVRAHLSNTTSDVYFLQKPFALTELVNEVQKLSSIDDTKKIVAEIKSTTQKTIANSNV</sequence>
<evidence type="ECO:0000256" key="5">
    <source>
        <dbReference type="ARBA" id="ARBA00022741"/>
    </source>
</evidence>
<organism evidence="12 13">
    <name type="scientific">Candidatus Hydrogenosomobacter endosymbioticus</name>
    <dbReference type="NCBI Taxonomy" id="2558174"/>
    <lineage>
        <taxon>Bacteria</taxon>
        <taxon>Pseudomonadati</taxon>
        <taxon>Pseudomonadota</taxon>
        <taxon>Alphaproteobacteria</taxon>
        <taxon>Holosporales</taxon>
        <taxon>Holosporaceae</taxon>
        <taxon>Candidatus Hydrogenosomobacter</taxon>
    </lineage>
</organism>
<evidence type="ECO:0000256" key="7">
    <source>
        <dbReference type="ARBA" id="ARBA00022840"/>
    </source>
</evidence>
<keyword evidence="13" id="KW-1185">Reference proteome</keyword>
<keyword evidence="3 9" id="KW-0597">Phosphoprotein</keyword>
<dbReference type="EMBL" id="AP025225">
    <property type="protein sequence ID" value="BDB96504.1"/>
    <property type="molecule type" value="Genomic_DNA"/>
</dbReference>
<keyword evidence="6 12" id="KW-0418">Kinase</keyword>
<gene>
    <name evidence="12" type="ORF">HYD_6370</name>
</gene>
<evidence type="ECO:0000256" key="9">
    <source>
        <dbReference type="PROSITE-ProRule" id="PRU00169"/>
    </source>
</evidence>
<accession>A0ABN6L411</accession>
<dbReference type="RefSeq" id="WP_236864913.1">
    <property type="nucleotide sequence ID" value="NZ_AP025225.1"/>
</dbReference>
<dbReference type="PROSITE" id="PS50109">
    <property type="entry name" value="HIS_KIN"/>
    <property type="match status" value="1"/>
</dbReference>
<feature type="domain" description="Histidine kinase" evidence="10">
    <location>
        <begin position="304"/>
        <end position="526"/>
    </location>
</feature>
<dbReference type="SUPFAM" id="SSF55785">
    <property type="entry name" value="PYP-like sensor domain (PAS domain)"/>
    <property type="match status" value="1"/>
</dbReference>
<dbReference type="InterPro" id="IPR000014">
    <property type="entry name" value="PAS"/>
</dbReference>
<dbReference type="EC" id="2.7.13.3" evidence="2"/>
<dbReference type="InterPro" id="IPR003594">
    <property type="entry name" value="HATPase_dom"/>
</dbReference>
<dbReference type="Pfam" id="PF13188">
    <property type="entry name" value="PAS_8"/>
    <property type="match status" value="1"/>
</dbReference>
<dbReference type="CDD" id="cd00130">
    <property type="entry name" value="PAS"/>
    <property type="match status" value="1"/>
</dbReference>
<dbReference type="SMART" id="SM00388">
    <property type="entry name" value="HisKA"/>
    <property type="match status" value="1"/>
</dbReference>
<dbReference type="CDD" id="cd00082">
    <property type="entry name" value="HisKA"/>
    <property type="match status" value="1"/>
</dbReference>
<dbReference type="Proteomes" id="UP001320209">
    <property type="component" value="Chromosome"/>
</dbReference>
<protein>
    <recommendedName>
        <fullName evidence="2">histidine kinase</fullName>
        <ecNumber evidence="2">2.7.13.3</ecNumber>
    </recommendedName>
</protein>
<dbReference type="InterPro" id="IPR003661">
    <property type="entry name" value="HisK_dim/P_dom"/>
</dbReference>
<evidence type="ECO:0000256" key="8">
    <source>
        <dbReference type="ARBA" id="ARBA00023012"/>
    </source>
</evidence>
<evidence type="ECO:0000256" key="1">
    <source>
        <dbReference type="ARBA" id="ARBA00000085"/>
    </source>
</evidence>
<dbReference type="PRINTS" id="PR00344">
    <property type="entry name" value="BCTRLSENSOR"/>
</dbReference>
<dbReference type="InterPro" id="IPR004358">
    <property type="entry name" value="Sig_transdc_His_kin-like_C"/>
</dbReference>
<dbReference type="InterPro" id="IPR036890">
    <property type="entry name" value="HATPase_C_sf"/>
</dbReference>
<evidence type="ECO:0000313" key="12">
    <source>
        <dbReference type="EMBL" id="BDB96504.1"/>
    </source>
</evidence>
<dbReference type="Gene3D" id="3.30.565.10">
    <property type="entry name" value="Histidine kinase-like ATPase, C-terminal domain"/>
    <property type="match status" value="1"/>
</dbReference>
<evidence type="ECO:0000256" key="4">
    <source>
        <dbReference type="ARBA" id="ARBA00022679"/>
    </source>
</evidence>
<keyword evidence="7" id="KW-0067">ATP-binding</keyword>
<keyword evidence="5" id="KW-0547">Nucleotide-binding</keyword>
<evidence type="ECO:0000256" key="2">
    <source>
        <dbReference type="ARBA" id="ARBA00012438"/>
    </source>
</evidence>
<feature type="modified residue" description="4-aspartylphosphate" evidence="9">
    <location>
        <position position="603"/>
    </location>
</feature>
<evidence type="ECO:0000256" key="3">
    <source>
        <dbReference type="ARBA" id="ARBA00022553"/>
    </source>
</evidence>
<dbReference type="Gene3D" id="1.10.287.130">
    <property type="match status" value="1"/>
</dbReference>